<protein>
    <submittedName>
        <fullName evidence="2">Uncharacterized protein</fullName>
    </submittedName>
</protein>
<evidence type="ECO:0000313" key="3">
    <source>
        <dbReference type="Proteomes" id="UP000041254"/>
    </source>
</evidence>
<gene>
    <name evidence="2" type="ORF">Vbra_14719</name>
</gene>
<organism evidence="2 3">
    <name type="scientific">Vitrella brassicaformis (strain CCMP3155)</name>
    <dbReference type="NCBI Taxonomy" id="1169540"/>
    <lineage>
        <taxon>Eukaryota</taxon>
        <taxon>Sar</taxon>
        <taxon>Alveolata</taxon>
        <taxon>Colpodellida</taxon>
        <taxon>Vitrellaceae</taxon>
        <taxon>Vitrella</taxon>
    </lineage>
</organism>
<evidence type="ECO:0000256" key="1">
    <source>
        <dbReference type="SAM" id="MobiDB-lite"/>
    </source>
</evidence>
<accession>A0A0G4F7P1</accession>
<dbReference type="InParanoid" id="A0A0G4F7P1"/>
<feature type="region of interest" description="Disordered" evidence="1">
    <location>
        <begin position="1"/>
        <end position="23"/>
    </location>
</feature>
<dbReference type="OMA" id="LEERCFV"/>
<dbReference type="VEuPathDB" id="CryptoDB:Vbra_14719"/>
<sequence length="119" mass="13190">MVNEVDRSSPAAAEISSSDCPPDILEVLRPKSLAELQQAVSDAPKAPPLMVQQIMHFSQLQSECQQRCLERLRQQAEREAALEPSHPVIAEFVGAKFAALEERCFVLCGRRYLSQLPTG</sequence>
<evidence type="ECO:0000313" key="2">
    <source>
        <dbReference type="EMBL" id="CEM08696.1"/>
    </source>
</evidence>
<reference evidence="2 3" key="1">
    <citation type="submission" date="2014-11" db="EMBL/GenBank/DDBJ databases">
        <authorList>
            <person name="Zhu J."/>
            <person name="Qi W."/>
            <person name="Song R."/>
        </authorList>
    </citation>
    <scope>NUCLEOTIDE SEQUENCE [LARGE SCALE GENOMIC DNA]</scope>
</reference>
<dbReference type="Proteomes" id="UP000041254">
    <property type="component" value="Unassembled WGS sequence"/>
</dbReference>
<dbReference type="EMBL" id="CDMY01000385">
    <property type="protein sequence ID" value="CEM08696.1"/>
    <property type="molecule type" value="Genomic_DNA"/>
</dbReference>
<keyword evidence="3" id="KW-1185">Reference proteome</keyword>
<name>A0A0G4F7P1_VITBC</name>
<dbReference type="AlphaFoldDB" id="A0A0G4F7P1"/>
<proteinExistence type="predicted"/>